<accession>A0AAV4V822</accession>
<comment type="caution">
    <text evidence="1">The sequence shown here is derived from an EMBL/GenBank/DDBJ whole genome shotgun (WGS) entry which is preliminary data.</text>
</comment>
<name>A0AAV4V822_CAEEX</name>
<proteinExistence type="predicted"/>
<dbReference type="Proteomes" id="UP001054945">
    <property type="component" value="Unassembled WGS sequence"/>
</dbReference>
<organism evidence="1 2">
    <name type="scientific">Caerostris extrusa</name>
    <name type="common">Bark spider</name>
    <name type="synonym">Caerostris bankana</name>
    <dbReference type="NCBI Taxonomy" id="172846"/>
    <lineage>
        <taxon>Eukaryota</taxon>
        <taxon>Metazoa</taxon>
        <taxon>Ecdysozoa</taxon>
        <taxon>Arthropoda</taxon>
        <taxon>Chelicerata</taxon>
        <taxon>Arachnida</taxon>
        <taxon>Araneae</taxon>
        <taxon>Araneomorphae</taxon>
        <taxon>Entelegynae</taxon>
        <taxon>Araneoidea</taxon>
        <taxon>Araneidae</taxon>
        <taxon>Caerostris</taxon>
    </lineage>
</organism>
<protein>
    <submittedName>
        <fullName evidence="1">Uncharacterized protein</fullName>
    </submittedName>
</protein>
<reference evidence="1 2" key="1">
    <citation type="submission" date="2021-06" db="EMBL/GenBank/DDBJ databases">
        <title>Caerostris extrusa draft genome.</title>
        <authorList>
            <person name="Kono N."/>
            <person name="Arakawa K."/>
        </authorList>
    </citation>
    <scope>NUCLEOTIDE SEQUENCE [LARGE SCALE GENOMIC DNA]</scope>
</reference>
<gene>
    <name evidence="1" type="ORF">CEXT_405091</name>
</gene>
<evidence type="ECO:0000313" key="2">
    <source>
        <dbReference type="Proteomes" id="UP001054945"/>
    </source>
</evidence>
<dbReference type="EMBL" id="BPLR01014066">
    <property type="protein sequence ID" value="GIY66061.1"/>
    <property type="molecule type" value="Genomic_DNA"/>
</dbReference>
<sequence length="139" mass="15461">MLFTTSFVSFVSFENDFRRGIFVRTTALKTKVDGVERGPWSGGSKRVCPNPTQDASLLLIVGAPLEREIIIPSTNEGAEVRHVRSPEIHQLTVRYPGLSGNGGGGQHLADDWEQKQHAAKKKESETIFFHLPAAKQYLR</sequence>
<dbReference type="AlphaFoldDB" id="A0AAV4V822"/>
<evidence type="ECO:0000313" key="1">
    <source>
        <dbReference type="EMBL" id="GIY66061.1"/>
    </source>
</evidence>
<keyword evidence="2" id="KW-1185">Reference proteome</keyword>